<evidence type="ECO:0000256" key="8">
    <source>
        <dbReference type="ARBA" id="ARBA00022837"/>
    </source>
</evidence>
<accession>A0A0A1WX32</accession>
<dbReference type="EMBL" id="GBXI01008362">
    <property type="protein sequence ID" value="JAD05930.1"/>
    <property type="molecule type" value="Transcribed_RNA"/>
</dbReference>
<evidence type="ECO:0000256" key="2">
    <source>
        <dbReference type="ARBA" id="ARBA00006127"/>
    </source>
</evidence>
<dbReference type="Pfam" id="PF12662">
    <property type="entry name" value="cEGF"/>
    <property type="match status" value="2"/>
</dbReference>
<feature type="domain" description="EGF-like" evidence="13">
    <location>
        <begin position="401"/>
        <end position="439"/>
    </location>
</feature>
<dbReference type="SUPFAM" id="SSF57184">
    <property type="entry name" value="Growth factor receptor domain"/>
    <property type="match status" value="2"/>
</dbReference>
<evidence type="ECO:0000313" key="15">
    <source>
        <dbReference type="EMBL" id="JAD05930.1"/>
    </source>
</evidence>
<sequence length="1003" mass="111575">MITRLTSSLSKYICSKVITRSRLQMYYIVLFVLSTFLDATYSNDEIASHIRKCCVSGIQYAANQNNCLHYDYEVSAIPPLWRGLCHSTYGVCCSRKLEEQYCYAGRLAALQGTRCDDQYNTTAYADCCRTCQVGLAVKASSNDCNNVLFSYFAKIESYHICCDGSKTNYNYPGAIIVDDNNGDYVSKEVNDKLGTKASSYLHESDEKADANVEDELIANTNDGTIVLPEDDDDICGKVKNLCAHICENTKEAYRCKCNAGYKLDDNNVTCSPVSNGTDKIHEDEVFDADVDADANDDGNADNDLKTDENYEIDDNQPENTNKVNAKRCGSGYEYSYVKGKCIDIDECANKLHNCKSSQYCHNTMGGFHCLSVSSKKCDPTKEKCKNACSAGFEYKNDGCVDVDECLVDEYACDSSQICINDIGGYRCDCKIGFNLDATTNACVDINECSINNHNCLPTQRCDNTHGSYVCVRLQSCGTGYTLNAETGNCDDDDECALGTNNCPADYACHNTKGSFRCYRRTPSTVATTTTTKAATATTTQSPVSNLSNPYYRNRTSYNDPANYASLQTHSYNYIREDVPRYNGIGESGNNQLPPCSIGFHRNHLGACVDLNECDLMSPCSTHQRCINTNGSYRCQNLLQCTAGYKSTPDGTQCIDIDECETGEHQCAENQICRNRNGGYICSCPPGHQLTRMRNGISRCQDINECDQGHPPVCPSNAQCLNTIGSYYCECKSGFQKSKGNEHICLDVDECQEIPGLCQQKCVNYWGGYRCTCNQGFELSADNRTCNDVDECEVHKAYKLCMGYCNNVPGSYECSCPRGYTLAMDKNTCRDIDECATGEFCTGRNDICSNIHGSYKCTTIHCQYGYVNDPDQKNRCRLTSNLCEGDDCYSKPSAYTYNFITLVSKLMIPPEGRIIFTLRGPLWYDDVDFDLKIIKIQAAANIEKASDNHFDTIKSKHEVHLQLKRSLEGPQDIELELSMTVFTNGMPRGKSVAKIFILVSQYTF</sequence>
<dbReference type="FunFam" id="2.10.25.10:FF:000038">
    <property type="entry name" value="Fibrillin 2"/>
    <property type="match status" value="1"/>
</dbReference>
<evidence type="ECO:0000256" key="9">
    <source>
        <dbReference type="ARBA" id="ARBA00023157"/>
    </source>
</evidence>
<dbReference type="CDD" id="cd00054">
    <property type="entry name" value="EGF_CA"/>
    <property type="match status" value="6"/>
</dbReference>
<feature type="domain" description="EGF-like" evidence="13">
    <location>
        <begin position="655"/>
        <end position="700"/>
    </location>
</feature>
<feature type="compositionally biased region" description="Low complexity" evidence="12">
    <location>
        <begin position="529"/>
        <end position="539"/>
    </location>
</feature>
<evidence type="ECO:0000256" key="6">
    <source>
        <dbReference type="ARBA" id="ARBA00022729"/>
    </source>
</evidence>
<keyword evidence="9" id="KW-1015">Disulfide bond</keyword>
<evidence type="ECO:0000256" key="1">
    <source>
        <dbReference type="ARBA" id="ARBA00004498"/>
    </source>
</evidence>
<keyword evidence="5 11" id="KW-0245">EGF-like domain</keyword>
<comment type="caution">
    <text evidence="11">Lacks conserved residue(s) required for the propagation of feature annotation.</text>
</comment>
<evidence type="ECO:0000313" key="14">
    <source>
        <dbReference type="EMBL" id="JAD03085.1"/>
    </source>
</evidence>
<evidence type="ECO:0000259" key="13">
    <source>
        <dbReference type="PROSITE" id="PS50026"/>
    </source>
</evidence>
<dbReference type="Gene3D" id="2.10.25.10">
    <property type="entry name" value="Laminin"/>
    <property type="match status" value="11"/>
</dbReference>
<evidence type="ECO:0000313" key="16">
    <source>
        <dbReference type="EMBL" id="JAD09669.1"/>
    </source>
</evidence>
<keyword evidence="6" id="KW-0732">Signal</keyword>
<feature type="region of interest" description="Disordered" evidence="12">
    <location>
        <begin position="288"/>
        <end position="318"/>
    </location>
</feature>
<dbReference type="PROSITE" id="PS01186">
    <property type="entry name" value="EGF_2"/>
    <property type="match status" value="3"/>
</dbReference>
<evidence type="ECO:0000256" key="3">
    <source>
        <dbReference type="ARBA" id="ARBA00022525"/>
    </source>
</evidence>
<dbReference type="InterPro" id="IPR000742">
    <property type="entry name" value="EGF"/>
</dbReference>
<dbReference type="GeneID" id="105219320"/>
<gene>
    <name evidence="14" type="primary">Fbln2_2</name>
    <name evidence="15" type="synonym">Fbln2_0</name>
    <name evidence="16" type="synonym">Fbln2_1</name>
    <name evidence="17" type="synonym">Fbln2_3</name>
    <name evidence="15" type="ORF">g.13822</name>
    <name evidence="17" type="ORF">g.13824</name>
    <name evidence="14" type="ORF">g.13830</name>
    <name evidence="16" type="ORF">g.13834</name>
</gene>
<reference evidence="14" key="2">
    <citation type="journal article" date="2015" name="Gigascience">
        <title>Reconstructing a comprehensive transcriptome assembly of a white-pupal translocated strain of the pest fruit fly Bactrocera cucurbitae.</title>
        <authorList>
            <person name="Sim S.B."/>
            <person name="Calla B."/>
            <person name="Hall B."/>
            <person name="DeRego T."/>
            <person name="Geib S.M."/>
        </authorList>
    </citation>
    <scope>NUCLEOTIDE SEQUENCE</scope>
</reference>
<dbReference type="PANTHER" id="PTHR24050:SF27">
    <property type="entry name" value="FIBRILLIN-1"/>
    <property type="match status" value="1"/>
</dbReference>
<dbReference type="SUPFAM" id="SSF57196">
    <property type="entry name" value="EGF/Laminin"/>
    <property type="match status" value="4"/>
</dbReference>
<feature type="compositionally biased region" description="Acidic residues" evidence="12">
    <location>
        <begin position="288"/>
        <end position="300"/>
    </location>
</feature>
<keyword evidence="7" id="KW-0677">Repeat</keyword>
<name>A0A0A1WX32_ZEUCU</name>
<dbReference type="GO" id="GO:0005509">
    <property type="term" value="F:calcium ion binding"/>
    <property type="evidence" value="ECO:0007669"/>
    <property type="project" value="InterPro"/>
</dbReference>
<evidence type="ECO:0000256" key="5">
    <source>
        <dbReference type="ARBA" id="ARBA00022536"/>
    </source>
</evidence>
<keyword evidence="10" id="KW-0325">Glycoprotein</keyword>
<dbReference type="FunFam" id="2.10.25.10:FF:000005">
    <property type="entry name" value="Fibrillin 2"/>
    <property type="match status" value="1"/>
</dbReference>
<evidence type="ECO:0000256" key="7">
    <source>
        <dbReference type="ARBA" id="ARBA00022737"/>
    </source>
</evidence>
<dbReference type="EMBL" id="GBXI01004623">
    <property type="protein sequence ID" value="JAD09669.1"/>
    <property type="molecule type" value="Transcribed_RNA"/>
</dbReference>
<dbReference type="PROSITE" id="PS00010">
    <property type="entry name" value="ASX_HYDROXYL"/>
    <property type="match status" value="6"/>
</dbReference>
<comment type="similarity">
    <text evidence="2">Belongs to the fibulin family.</text>
</comment>
<feature type="domain" description="EGF-like" evidence="13">
    <location>
        <begin position="746"/>
        <end position="786"/>
    </location>
</feature>
<dbReference type="SMART" id="SM00179">
    <property type="entry name" value="EGF_CA"/>
    <property type="match status" value="11"/>
</dbReference>
<keyword evidence="4" id="KW-0272">Extracellular matrix</keyword>
<keyword evidence="3" id="KW-0964">Secreted</keyword>
<feature type="domain" description="EGF-like" evidence="13">
    <location>
        <begin position="701"/>
        <end position="740"/>
    </location>
</feature>
<dbReference type="PROSITE" id="PS50026">
    <property type="entry name" value="EGF_3"/>
    <property type="match status" value="4"/>
</dbReference>
<dbReference type="InterPro" id="IPR018097">
    <property type="entry name" value="EGF_Ca-bd_CS"/>
</dbReference>
<dbReference type="Pfam" id="PF07645">
    <property type="entry name" value="EGF_CA"/>
    <property type="match status" value="8"/>
</dbReference>
<dbReference type="FunFam" id="2.10.25.10:FF:000240">
    <property type="entry name" value="Vitamin K-dependent protein S"/>
    <property type="match status" value="2"/>
</dbReference>
<keyword evidence="8" id="KW-0106">Calcium</keyword>
<dbReference type="FunFam" id="2.10.25.10:FF:000139">
    <property type="entry name" value="Fibulin-1"/>
    <property type="match status" value="1"/>
</dbReference>
<protein>
    <submittedName>
        <fullName evidence="14">Fibulin-2</fullName>
    </submittedName>
</protein>
<proteinExistence type="inferred from homology"/>
<dbReference type="InterPro" id="IPR001881">
    <property type="entry name" value="EGF-like_Ca-bd_dom"/>
</dbReference>
<evidence type="ECO:0000256" key="10">
    <source>
        <dbReference type="ARBA" id="ARBA00023180"/>
    </source>
</evidence>
<dbReference type="PROSITE" id="PS01187">
    <property type="entry name" value="EGF_CA"/>
    <property type="match status" value="4"/>
</dbReference>
<dbReference type="InterPro" id="IPR026823">
    <property type="entry name" value="cEGF"/>
</dbReference>
<feature type="region of interest" description="Disordered" evidence="12">
    <location>
        <begin position="529"/>
        <end position="550"/>
    </location>
</feature>
<organism evidence="14">
    <name type="scientific">Zeugodacus cucurbitae</name>
    <name type="common">Melon fruit fly</name>
    <name type="synonym">Bactrocera cucurbitae</name>
    <dbReference type="NCBI Taxonomy" id="28588"/>
    <lineage>
        <taxon>Eukaryota</taxon>
        <taxon>Metazoa</taxon>
        <taxon>Ecdysozoa</taxon>
        <taxon>Arthropoda</taxon>
        <taxon>Hexapoda</taxon>
        <taxon>Insecta</taxon>
        <taxon>Pterygota</taxon>
        <taxon>Neoptera</taxon>
        <taxon>Endopterygota</taxon>
        <taxon>Diptera</taxon>
        <taxon>Brachycera</taxon>
        <taxon>Muscomorpha</taxon>
        <taxon>Tephritoidea</taxon>
        <taxon>Tephritidae</taxon>
        <taxon>Zeugodacus</taxon>
        <taxon>Zeugodacus</taxon>
    </lineage>
</organism>
<dbReference type="AlphaFoldDB" id="A0A0A1WX32"/>
<evidence type="ECO:0000256" key="4">
    <source>
        <dbReference type="ARBA" id="ARBA00022530"/>
    </source>
</evidence>
<dbReference type="InterPro" id="IPR000152">
    <property type="entry name" value="EGF-type_Asp/Asn_hydroxyl_site"/>
</dbReference>
<comment type="subcellular location">
    <subcellularLocation>
        <location evidence="1">Secreted</location>
        <location evidence="1">Extracellular space</location>
        <location evidence="1">Extracellular matrix</location>
    </subcellularLocation>
</comment>
<dbReference type="SMART" id="SM00181">
    <property type="entry name" value="EGF"/>
    <property type="match status" value="9"/>
</dbReference>
<evidence type="ECO:0000256" key="12">
    <source>
        <dbReference type="SAM" id="MobiDB-lite"/>
    </source>
</evidence>
<dbReference type="Pfam" id="PF22914">
    <property type="entry name" value="Fibulin_C"/>
    <property type="match status" value="1"/>
</dbReference>
<dbReference type="InterPro" id="IPR049883">
    <property type="entry name" value="NOTCH1_EGF-like"/>
</dbReference>
<dbReference type="OrthoDB" id="10022113at2759"/>
<reference evidence="14" key="1">
    <citation type="submission" date="2014-11" db="EMBL/GenBank/DDBJ databases">
        <authorList>
            <person name="Geib S."/>
        </authorList>
    </citation>
    <scope>NUCLEOTIDE SEQUENCE</scope>
</reference>
<dbReference type="InterPro" id="IPR052235">
    <property type="entry name" value="Nephronectin_domain"/>
</dbReference>
<dbReference type="EMBL" id="GBXI01011207">
    <property type="protein sequence ID" value="JAD03085.1"/>
    <property type="molecule type" value="Transcribed_RNA"/>
</dbReference>
<dbReference type="EMBL" id="GBXI01002433">
    <property type="protein sequence ID" value="JAD11859.1"/>
    <property type="molecule type" value="Transcribed_RNA"/>
</dbReference>
<evidence type="ECO:0000256" key="11">
    <source>
        <dbReference type="PROSITE-ProRule" id="PRU00076"/>
    </source>
</evidence>
<dbReference type="InterPro" id="IPR009030">
    <property type="entry name" value="Growth_fac_rcpt_cys_sf"/>
</dbReference>
<dbReference type="InterPro" id="IPR055088">
    <property type="entry name" value="Fibulin_C"/>
</dbReference>
<dbReference type="PANTHER" id="PTHR24050">
    <property type="entry name" value="PA14 DOMAIN-CONTAINING PROTEIN"/>
    <property type="match status" value="1"/>
</dbReference>
<feature type="compositionally biased region" description="Polar residues" evidence="12">
    <location>
        <begin position="540"/>
        <end position="550"/>
    </location>
</feature>
<evidence type="ECO:0000313" key="17">
    <source>
        <dbReference type="EMBL" id="JAD11859.1"/>
    </source>
</evidence>